<evidence type="ECO:0000256" key="3">
    <source>
        <dbReference type="ARBA" id="ARBA00022840"/>
    </source>
</evidence>
<dbReference type="InterPro" id="IPR024185">
    <property type="entry name" value="FTHF_cligase-like_sf"/>
</dbReference>
<dbReference type="GO" id="GO:0030272">
    <property type="term" value="F:5-formyltetrahydrofolate cyclo-ligase activity"/>
    <property type="evidence" value="ECO:0007669"/>
    <property type="project" value="TreeGrafter"/>
</dbReference>
<dbReference type="GO" id="GO:0005524">
    <property type="term" value="F:ATP binding"/>
    <property type="evidence" value="ECO:0007669"/>
    <property type="project" value="UniProtKB-KW"/>
</dbReference>
<dbReference type="SUPFAM" id="SSF100950">
    <property type="entry name" value="NagB/RpiA/CoA transferase-like"/>
    <property type="match status" value="1"/>
</dbReference>
<dbReference type="PIRSF" id="PIRSF006806">
    <property type="entry name" value="FTHF_cligase"/>
    <property type="match status" value="1"/>
</dbReference>
<organism evidence="5">
    <name type="scientific">Scrofimicrobium appendicitidis</name>
    <dbReference type="NCBI Taxonomy" id="3079930"/>
    <lineage>
        <taxon>Bacteria</taxon>
        <taxon>Bacillati</taxon>
        <taxon>Actinomycetota</taxon>
        <taxon>Actinomycetes</taxon>
        <taxon>Actinomycetales</taxon>
        <taxon>Actinomycetaceae</taxon>
        <taxon>Scrofimicrobium</taxon>
    </lineage>
</organism>
<dbReference type="Gene3D" id="3.40.50.10420">
    <property type="entry name" value="NagB/RpiA/CoA transferase-like"/>
    <property type="match status" value="1"/>
</dbReference>
<gene>
    <name evidence="5" type="ORF">SAC06_01705</name>
</gene>
<dbReference type="GO" id="GO:0009396">
    <property type="term" value="P:folic acid-containing compound biosynthetic process"/>
    <property type="evidence" value="ECO:0007669"/>
    <property type="project" value="TreeGrafter"/>
</dbReference>
<feature type="binding site" evidence="4">
    <location>
        <begin position="141"/>
        <end position="149"/>
    </location>
    <ligand>
        <name>ATP</name>
        <dbReference type="ChEBI" id="CHEBI:30616"/>
    </ligand>
</feature>
<evidence type="ECO:0000313" key="5">
    <source>
        <dbReference type="EMBL" id="XBW08300.1"/>
    </source>
</evidence>
<dbReference type="KEGG" id="sapp:SAC06_01705"/>
<proteinExistence type="inferred from homology"/>
<keyword evidence="3 4" id="KW-0067">ATP-binding</keyword>
<dbReference type="PANTHER" id="PTHR23407">
    <property type="entry name" value="ATPASE INHIBITOR/5-FORMYLTETRAHYDROFOLATE CYCLO-LIGASE"/>
    <property type="match status" value="1"/>
</dbReference>
<evidence type="ECO:0000256" key="4">
    <source>
        <dbReference type="PIRSR" id="PIRSR006806-1"/>
    </source>
</evidence>
<dbReference type="Pfam" id="PF01812">
    <property type="entry name" value="5-FTHF_cyc-lig"/>
    <property type="match status" value="1"/>
</dbReference>
<dbReference type="AlphaFoldDB" id="A0AAU7V7M6"/>
<reference evidence="5" key="1">
    <citation type="submission" date="2023-11" db="EMBL/GenBank/DDBJ databases">
        <title>Scrofimicrobium hongkongense sp. nov., isolated from a patient with peritonitis.</title>
        <authorList>
            <person name="Lao H.Y."/>
            <person name="Wong A.Y.P."/>
            <person name="Ng T.L."/>
            <person name="Wong R.Y.L."/>
            <person name="Yau M.C.Y."/>
            <person name="Lam J.Y.W."/>
            <person name="Siu G.K.H."/>
        </authorList>
    </citation>
    <scope>NUCLEOTIDE SEQUENCE</scope>
    <source>
        <strain evidence="5">R131</strain>
    </source>
</reference>
<sequence length="199" mass="21176">MSVATAKSNWRRCVRARRLAAHQAGLLPAGSAFWAGLEAVWVAAGQGGVAAYVPVGTEPDVRVFWGERDRVLLPRLFSVDESELAGAPLAPGQWAWWSPGELWEQPRTWAPGQPSADRPGSLAEVSLVLVPALAVDEAGTRLGQGGGWYDRVLADLPPGVLTAAMVYQADFLAGAALPREDHDVPLSFAVTENGAFPLQ</sequence>
<dbReference type="InterPro" id="IPR002698">
    <property type="entry name" value="FTHF_cligase"/>
</dbReference>
<name>A0AAU7V7M6_9ACTO</name>
<dbReference type="RefSeq" id="WP_350258499.1">
    <property type="nucleotide sequence ID" value="NZ_CP138335.1"/>
</dbReference>
<dbReference type="EMBL" id="CP138335">
    <property type="protein sequence ID" value="XBW08300.1"/>
    <property type="molecule type" value="Genomic_DNA"/>
</dbReference>
<dbReference type="GO" id="GO:0035999">
    <property type="term" value="P:tetrahydrofolate interconversion"/>
    <property type="evidence" value="ECO:0007669"/>
    <property type="project" value="TreeGrafter"/>
</dbReference>
<comment type="similarity">
    <text evidence="1">Belongs to the 5-formyltetrahydrofolate cyclo-ligase family.</text>
</comment>
<accession>A0AAU7V7M6</accession>
<keyword evidence="2 4" id="KW-0547">Nucleotide-binding</keyword>
<dbReference type="PANTHER" id="PTHR23407:SF1">
    <property type="entry name" value="5-FORMYLTETRAHYDROFOLATE CYCLO-LIGASE"/>
    <property type="match status" value="1"/>
</dbReference>
<evidence type="ECO:0000256" key="2">
    <source>
        <dbReference type="ARBA" id="ARBA00022741"/>
    </source>
</evidence>
<protein>
    <submittedName>
        <fullName evidence="5">5-formyltetrahydrofolate cyclo-ligase</fullName>
    </submittedName>
</protein>
<evidence type="ECO:0000256" key="1">
    <source>
        <dbReference type="ARBA" id="ARBA00010638"/>
    </source>
</evidence>
<dbReference type="InterPro" id="IPR037171">
    <property type="entry name" value="NagB/RpiA_transferase-like"/>
</dbReference>